<dbReference type="SMART" id="SM00862">
    <property type="entry name" value="Trans_reg_C"/>
    <property type="match status" value="1"/>
</dbReference>
<dbReference type="AlphaFoldDB" id="A0A927E8G7"/>
<feature type="domain" description="Response regulatory" evidence="4">
    <location>
        <begin position="2"/>
        <end position="116"/>
    </location>
</feature>
<dbReference type="InterPro" id="IPR001867">
    <property type="entry name" value="OmpR/PhoB-type_DNA-bd"/>
</dbReference>
<dbReference type="SUPFAM" id="SSF52172">
    <property type="entry name" value="CheY-like"/>
    <property type="match status" value="1"/>
</dbReference>
<feature type="modified residue" description="4-aspartylphosphate" evidence="2">
    <location>
        <position position="51"/>
    </location>
</feature>
<evidence type="ECO:0000259" key="5">
    <source>
        <dbReference type="PROSITE" id="PS51755"/>
    </source>
</evidence>
<dbReference type="Gene3D" id="1.10.10.10">
    <property type="entry name" value="Winged helix-like DNA-binding domain superfamily/Winged helix DNA-binding domain"/>
    <property type="match status" value="1"/>
</dbReference>
<dbReference type="Gene3D" id="3.40.50.2300">
    <property type="match status" value="1"/>
</dbReference>
<dbReference type="Gene3D" id="6.10.250.690">
    <property type="match status" value="1"/>
</dbReference>
<protein>
    <submittedName>
        <fullName evidence="6">Response regulator transcription factor</fullName>
    </submittedName>
</protein>
<dbReference type="GO" id="GO:0000976">
    <property type="term" value="F:transcription cis-regulatory region binding"/>
    <property type="evidence" value="ECO:0007669"/>
    <property type="project" value="TreeGrafter"/>
</dbReference>
<evidence type="ECO:0000256" key="2">
    <source>
        <dbReference type="PROSITE-ProRule" id="PRU00169"/>
    </source>
</evidence>
<dbReference type="PROSITE" id="PS50110">
    <property type="entry name" value="RESPONSE_REGULATORY"/>
    <property type="match status" value="1"/>
</dbReference>
<gene>
    <name evidence="6" type="ORF">IED13_11345</name>
</gene>
<comment type="caution">
    <text evidence="6">The sequence shown here is derived from an EMBL/GenBank/DDBJ whole genome shotgun (WGS) entry which is preliminary data.</text>
</comment>
<dbReference type="RefSeq" id="WP_024342665.1">
    <property type="nucleotide sequence ID" value="NZ_JACXWY010000005.1"/>
</dbReference>
<dbReference type="Proteomes" id="UP000619295">
    <property type="component" value="Unassembled WGS sequence"/>
</dbReference>
<dbReference type="EMBL" id="JACXWY010000005">
    <property type="protein sequence ID" value="MBD3846293.1"/>
    <property type="molecule type" value="Genomic_DNA"/>
</dbReference>
<feature type="domain" description="OmpR/PhoB-type" evidence="5">
    <location>
        <begin position="124"/>
        <end position="222"/>
    </location>
</feature>
<sequence>MRVLLAEDNPRLSTLISEGLAEQGFVLDCFSTLTEAEESIAVARYDLLLVDLGMPDGDGVAFIRSIRRAGGTTPILVITARNGLGDRVGGLDSGADDYLVKPFEMPELAARCRALLRRPGGCLGTILSVGDLAFDSVEREVRIGERVIRLPPRELGLLERLMRRAGHVVSKASLEEALYALSSEVTPNAVEAAVSRLRRRLAAESANVVLHTAHGIGYMITPAVEQDDRA</sequence>
<keyword evidence="7" id="KW-1185">Reference proteome</keyword>
<evidence type="ECO:0000313" key="7">
    <source>
        <dbReference type="Proteomes" id="UP000619295"/>
    </source>
</evidence>
<evidence type="ECO:0000313" key="6">
    <source>
        <dbReference type="EMBL" id="MBD3846293.1"/>
    </source>
</evidence>
<reference evidence="6" key="1">
    <citation type="submission" date="2020-09" db="EMBL/GenBank/DDBJ databases">
        <title>Bosea spartocytisi sp. nov. a root nodule endophyte of Spartocytisus supranubius in the high mountain ecosystem fo the Teide National Park (Canary Islands, Spain).</title>
        <authorList>
            <person name="Pulido-Suarez L."/>
            <person name="Peix A."/>
            <person name="Igual J.M."/>
            <person name="Socas-Perez N."/>
            <person name="Velazquez E."/>
            <person name="Flores-Felix J.D."/>
            <person name="Leon-Barrios M."/>
        </authorList>
    </citation>
    <scope>NUCLEOTIDE SEQUENCE</scope>
    <source>
        <strain evidence="6">SSUT16</strain>
    </source>
</reference>
<dbReference type="PANTHER" id="PTHR48111">
    <property type="entry name" value="REGULATOR OF RPOS"/>
    <property type="match status" value="1"/>
</dbReference>
<keyword evidence="1 3" id="KW-0238">DNA-binding</keyword>
<dbReference type="PANTHER" id="PTHR48111:SF36">
    <property type="entry name" value="TRANSCRIPTIONAL REGULATORY PROTEIN CUTR"/>
    <property type="match status" value="1"/>
</dbReference>
<evidence type="ECO:0000259" key="4">
    <source>
        <dbReference type="PROSITE" id="PS50110"/>
    </source>
</evidence>
<dbReference type="Pfam" id="PF00072">
    <property type="entry name" value="Response_reg"/>
    <property type="match status" value="1"/>
</dbReference>
<accession>A0A927E8G7</accession>
<dbReference type="InterPro" id="IPR011006">
    <property type="entry name" value="CheY-like_superfamily"/>
</dbReference>
<dbReference type="SMART" id="SM00448">
    <property type="entry name" value="REC"/>
    <property type="match status" value="1"/>
</dbReference>
<organism evidence="6 7">
    <name type="scientific">Bosea spartocytisi</name>
    <dbReference type="NCBI Taxonomy" id="2773451"/>
    <lineage>
        <taxon>Bacteria</taxon>
        <taxon>Pseudomonadati</taxon>
        <taxon>Pseudomonadota</taxon>
        <taxon>Alphaproteobacteria</taxon>
        <taxon>Hyphomicrobiales</taxon>
        <taxon>Boseaceae</taxon>
        <taxon>Bosea</taxon>
    </lineage>
</organism>
<dbReference type="GO" id="GO:0005829">
    <property type="term" value="C:cytosol"/>
    <property type="evidence" value="ECO:0007669"/>
    <property type="project" value="TreeGrafter"/>
</dbReference>
<dbReference type="InterPro" id="IPR001789">
    <property type="entry name" value="Sig_transdc_resp-reg_receiver"/>
</dbReference>
<dbReference type="InterPro" id="IPR039420">
    <property type="entry name" value="WalR-like"/>
</dbReference>
<dbReference type="Pfam" id="PF00486">
    <property type="entry name" value="Trans_reg_C"/>
    <property type="match status" value="1"/>
</dbReference>
<dbReference type="CDD" id="cd17624">
    <property type="entry name" value="REC_OmpR_PmrA-like"/>
    <property type="match status" value="1"/>
</dbReference>
<dbReference type="CDD" id="cd00383">
    <property type="entry name" value="trans_reg_C"/>
    <property type="match status" value="1"/>
</dbReference>
<name>A0A927E8G7_9HYPH</name>
<keyword evidence="2" id="KW-0597">Phosphoprotein</keyword>
<dbReference type="GO" id="GO:0000156">
    <property type="term" value="F:phosphorelay response regulator activity"/>
    <property type="evidence" value="ECO:0007669"/>
    <property type="project" value="TreeGrafter"/>
</dbReference>
<evidence type="ECO:0000256" key="3">
    <source>
        <dbReference type="PROSITE-ProRule" id="PRU01091"/>
    </source>
</evidence>
<evidence type="ECO:0000256" key="1">
    <source>
        <dbReference type="ARBA" id="ARBA00023125"/>
    </source>
</evidence>
<dbReference type="InterPro" id="IPR036388">
    <property type="entry name" value="WH-like_DNA-bd_sf"/>
</dbReference>
<dbReference type="GO" id="GO:0032993">
    <property type="term" value="C:protein-DNA complex"/>
    <property type="evidence" value="ECO:0007669"/>
    <property type="project" value="TreeGrafter"/>
</dbReference>
<feature type="DNA-binding region" description="OmpR/PhoB-type" evidence="3">
    <location>
        <begin position="124"/>
        <end position="222"/>
    </location>
</feature>
<proteinExistence type="predicted"/>
<dbReference type="GO" id="GO:0006355">
    <property type="term" value="P:regulation of DNA-templated transcription"/>
    <property type="evidence" value="ECO:0007669"/>
    <property type="project" value="InterPro"/>
</dbReference>
<dbReference type="PROSITE" id="PS51755">
    <property type="entry name" value="OMPR_PHOB"/>
    <property type="match status" value="1"/>
</dbReference>